<dbReference type="GO" id="GO:0003697">
    <property type="term" value="F:single-stranded DNA binding"/>
    <property type="evidence" value="ECO:0007669"/>
    <property type="project" value="UniProtKB-UniRule"/>
</dbReference>
<feature type="region of interest" description="Disordered" evidence="4">
    <location>
        <begin position="105"/>
        <end position="164"/>
    </location>
</feature>
<dbReference type="InterPro" id="IPR012340">
    <property type="entry name" value="NA-bd_OB-fold"/>
</dbReference>
<evidence type="ECO:0000256" key="3">
    <source>
        <dbReference type="PIRNR" id="PIRNR002070"/>
    </source>
</evidence>
<comment type="caution">
    <text evidence="2">Lacks conserved residue(s) required for the propagation of feature annotation.</text>
</comment>
<dbReference type="CDD" id="cd04496">
    <property type="entry name" value="SSB_OBF"/>
    <property type="match status" value="1"/>
</dbReference>
<sequence>MINKVTLVGRLGADPEIRTLESGAMVARFGLATSDSYKDRAGEWQEQTEWHDVILWRNLAERAQEYLKKGSLVYIEGKLTHRKWQDKDGNPRKTTEVVANYFRMLSSRSDEGGNSNYIPREEPAPTMSAPPPRNASPATPNTAAANSFEDDGGFPADPGEDLPF</sequence>
<dbReference type="Gene3D" id="2.40.50.140">
    <property type="entry name" value="Nucleic acid-binding proteins"/>
    <property type="match status" value="1"/>
</dbReference>
<dbReference type="Pfam" id="PF00436">
    <property type="entry name" value="SSB"/>
    <property type="match status" value="1"/>
</dbReference>
<keyword evidence="6" id="KW-1185">Reference proteome</keyword>
<dbReference type="GO" id="GO:0009295">
    <property type="term" value="C:nucleoid"/>
    <property type="evidence" value="ECO:0007669"/>
    <property type="project" value="TreeGrafter"/>
</dbReference>
<comment type="subunit">
    <text evidence="2">Homotetramer.</text>
</comment>
<dbReference type="HAMAP" id="MF_00984">
    <property type="entry name" value="SSB"/>
    <property type="match status" value="1"/>
</dbReference>
<organism evidence="5 6">
    <name type="scientific">Neolewinella lacunae</name>
    <dbReference type="NCBI Taxonomy" id="1517758"/>
    <lineage>
        <taxon>Bacteria</taxon>
        <taxon>Pseudomonadati</taxon>
        <taxon>Bacteroidota</taxon>
        <taxon>Saprospiria</taxon>
        <taxon>Saprospirales</taxon>
        <taxon>Lewinellaceae</taxon>
        <taxon>Neolewinella</taxon>
    </lineage>
</organism>
<dbReference type="PIRSF" id="PIRSF002070">
    <property type="entry name" value="SSB"/>
    <property type="match status" value="1"/>
</dbReference>
<dbReference type="SUPFAM" id="SSF50249">
    <property type="entry name" value="Nucleic acid-binding proteins"/>
    <property type="match status" value="1"/>
</dbReference>
<dbReference type="InterPro" id="IPR011344">
    <property type="entry name" value="ssDNA-bd"/>
</dbReference>
<accession>A0A923TBM6</accession>
<dbReference type="EMBL" id="JACSIT010000037">
    <property type="protein sequence ID" value="MBC6992772.1"/>
    <property type="molecule type" value="Genomic_DNA"/>
</dbReference>
<evidence type="ECO:0000313" key="6">
    <source>
        <dbReference type="Proteomes" id="UP000650081"/>
    </source>
</evidence>
<dbReference type="GO" id="GO:0006260">
    <property type="term" value="P:DNA replication"/>
    <property type="evidence" value="ECO:0007669"/>
    <property type="project" value="InterPro"/>
</dbReference>
<dbReference type="PANTHER" id="PTHR10302">
    <property type="entry name" value="SINGLE-STRANDED DNA-BINDING PROTEIN"/>
    <property type="match status" value="1"/>
</dbReference>
<evidence type="ECO:0000256" key="4">
    <source>
        <dbReference type="SAM" id="MobiDB-lite"/>
    </source>
</evidence>
<keyword evidence="1 2" id="KW-0238">DNA-binding</keyword>
<name>A0A923TBM6_9BACT</name>
<comment type="caution">
    <text evidence="5">The sequence shown here is derived from an EMBL/GenBank/DDBJ whole genome shotgun (WGS) entry which is preliminary data.</text>
</comment>
<evidence type="ECO:0000313" key="5">
    <source>
        <dbReference type="EMBL" id="MBC6992772.1"/>
    </source>
</evidence>
<dbReference type="PANTHER" id="PTHR10302:SF27">
    <property type="entry name" value="SINGLE-STRANDED DNA-BINDING PROTEIN"/>
    <property type="match status" value="1"/>
</dbReference>
<evidence type="ECO:0000256" key="2">
    <source>
        <dbReference type="HAMAP-Rule" id="MF_00984"/>
    </source>
</evidence>
<feature type="compositionally biased region" description="Acidic residues" evidence="4">
    <location>
        <begin position="148"/>
        <end position="164"/>
    </location>
</feature>
<evidence type="ECO:0000256" key="1">
    <source>
        <dbReference type="ARBA" id="ARBA00023125"/>
    </source>
</evidence>
<dbReference type="PROSITE" id="PS50935">
    <property type="entry name" value="SSB"/>
    <property type="match status" value="1"/>
</dbReference>
<feature type="compositionally biased region" description="Low complexity" evidence="4">
    <location>
        <begin position="135"/>
        <end position="147"/>
    </location>
</feature>
<gene>
    <name evidence="5" type="ORF">H9S92_01235</name>
</gene>
<proteinExistence type="inferred from homology"/>
<dbReference type="InterPro" id="IPR000424">
    <property type="entry name" value="Primosome_PriB/ssb"/>
</dbReference>
<reference evidence="5" key="1">
    <citation type="submission" date="2020-08" db="EMBL/GenBank/DDBJ databases">
        <title>Lewinella bacteria from marine environments.</title>
        <authorList>
            <person name="Zhong Y."/>
        </authorList>
    </citation>
    <scope>NUCLEOTIDE SEQUENCE</scope>
    <source>
        <strain evidence="5">KCTC 42187</strain>
    </source>
</reference>
<dbReference type="NCBIfam" id="TIGR00621">
    <property type="entry name" value="ssb"/>
    <property type="match status" value="1"/>
</dbReference>
<protein>
    <recommendedName>
        <fullName evidence="2 3">Single-stranded DNA-binding protein</fullName>
        <shortName evidence="2">SSB</shortName>
    </recommendedName>
</protein>
<dbReference type="RefSeq" id="WP_187464907.1">
    <property type="nucleotide sequence ID" value="NZ_JACSIT010000037.1"/>
</dbReference>
<dbReference type="AlphaFoldDB" id="A0A923TBM6"/>
<dbReference type="Proteomes" id="UP000650081">
    <property type="component" value="Unassembled WGS sequence"/>
</dbReference>